<dbReference type="AlphaFoldDB" id="A0AAN5RH47"/>
<evidence type="ECO:0000256" key="1">
    <source>
        <dbReference type="SAM" id="MobiDB-lite"/>
    </source>
</evidence>
<evidence type="ECO:0000313" key="3">
    <source>
        <dbReference type="Proteomes" id="UP000856143"/>
    </source>
</evidence>
<accession>A0AAN5RH47</accession>
<protein>
    <submittedName>
        <fullName evidence="2">Toxin-antitoxin system HicB family antitoxin</fullName>
    </submittedName>
</protein>
<dbReference type="EMBL" id="DACSEO010000154">
    <property type="protein sequence ID" value="HAT1685159.1"/>
    <property type="molecule type" value="Genomic_DNA"/>
</dbReference>
<proteinExistence type="predicted"/>
<evidence type="ECO:0000313" key="2">
    <source>
        <dbReference type="EMBL" id="HAT1685159.1"/>
    </source>
</evidence>
<comment type="caution">
    <text evidence="2">The sequence shown here is derived from an EMBL/GenBank/DDBJ whole genome shotgun (WGS) entry which is preliminary data.</text>
</comment>
<sequence>MKYAVPAFMISAIQYKGEPAPMAKKSAPELSPIVPRPVDTTTADHRAGDTKPIQIRIDPLLHRDIKIAATEQGKTIMECYEYWRRMNK</sequence>
<reference evidence="2" key="2">
    <citation type="submission" date="2020-11" db="EMBL/GenBank/DDBJ databases">
        <authorList>
            <consortium name="NCBI Pathogen Detection Project"/>
        </authorList>
    </citation>
    <scope>NUCLEOTIDE SEQUENCE</scope>
    <source>
        <strain evidence="2">R404</strain>
    </source>
</reference>
<feature type="region of interest" description="Disordered" evidence="1">
    <location>
        <begin position="23"/>
        <end position="51"/>
    </location>
</feature>
<name>A0AAN5RH47_KLEOX</name>
<organism evidence="2 3">
    <name type="scientific">Klebsiella oxytoca</name>
    <dbReference type="NCBI Taxonomy" id="571"/>
    <lineage>
        <taxon>Bacteria</taxon>
        <taxon>Pseudomonadati</taxon>
        <taxon>Pseudomonadota</taxon>
        <taxon>Gammaproteobacteria</taxon>
        <taxon>Enterobacterales</taxon>
        <taxon>Enterobacteriaceae</taxon>
        <taxon>Klebsiella/Raoultella group</taxon>
        <taxon>Klebsiella</taxon>
    </lineage>
</organism>
<gene>
    <name evidence="2" type="ORF">I8Y21_005993</name>
</gene>
<reference evidence="2" key="1">
    <citation type="journal article" date="2018" name="Genome Biol.">
        <title>SKESA: strategic k-mer extension for scrupulous assemblies.</title>
        <authorList>
            <person name="Souvorov A."/>
            <person name="Agarwala R."/>
            <person name="Lipman D.J."/>
        </authorList>
    </citation>
    <scope>NUCLEOTIDE SEQUENCE</scope>
    <source>
        <strain evidence="2">R404</strain>
    </source>
</reference>
<dbReference type="Proteomes" id="UP000856143">
    <property type="component" value="Unassembled WGS sequence"/>
</dbReference>